<dbReference type="AlphaFoldDB" id="A0A1I3YQ36"/>
<comment type="similarity">
    <text evidence="6">Belongs to the SMC family.</text>
</comment>
<feature type="coiled-coil region" evidence="6">
    <location>
        <begin position="293"/>
        <end position="341"/>
    </location>
</feature>
<feature type="coiled-coil region" evidence="6">
    <location>
        <begin position="184"/>
        <end position="268"/>
    </location>
</feature>
<comment type="function">
    <text evidence="6">Required for chromosome condensation and partitioning.</text>
</comment>
<evidence type="ECO:0000256" key="3">
    <source>
        <dbReference type="ARBA" id="ARBA00022840"/>
    </source>
</evidence>
<dbReference type="HAMAP" id="MF_01894">
    <property type="entry name" value="Smc_prok"/>
    <property type="match status" value="1"/>
</dbReference>
<evidence type="ECO:0000313" key="9">
    <source>
        <dbReference type="EMBL" id="SFK33316.1"/>
    </source>
</evidence>
<reference evidence="10" key="1">
    <citation type="submission" date="2016-10" db="EMBL/GenBank/DDBJ databases">
        <authorList>
            <person name="Varghese N."/>
            <person name="Submissions S."/>
        </authorList>
    </citation>
    <scope>NUCLEOTIDE SEQUENCE [LARGE SCALE GENOMIC DNA]</scope>
    <source>
        <strain evidence="10">Nm69</strain>
    </source>
</reference>
<evidence type="ECO:0000256" key="6">
    <source>
        <dbReference type="HAMAP-Rule" id="MF_01894"/>
    </source>
</evidence>
<evidence type="ECO:0000256" key="1">
    <source>
        <dbReference type="ARBA" id="ARBA00022490"/>
    </source>
</evidence>
<evidence type="ECO:0000256" key="2">
    <source>
        <dbReference type="ARBA" id="ARBA00022741"/>
    </source>
</evidence>
<dbReference type="Pfam" id="PF02463">
    <property type="entry name" value="SMC_N"/>
    <property type="match status" value="1"/>
</dbReference>
<dbReference type="InterPro" id="IPR003395">
    <property type="entry name" value="RecF/RecN/SMC_N"/>
</dbReference>
<dbReference type="GO" id="GO:0005694">
    <property type="term" value="C:chromosome"/>
    <property type="evidence" value="ECO:0007669"/>
    <property type="project" value="InterPro"/>
</dbReference>
<keyword evidence="2 6" id="KW-0547">Nucleotide-binding</keyword>
<dbReference type="SUPFAM" id="SSF75553">
    <property type="entry name" value="Smc hinge domain"/>
    <property type="match status" value="1"/>
</dbReference>
<dbReference type="GO" id="GO:0007059">
    <property type="term" value="P:chromosome segregation"/>
    <property type="evidence" value="ECO:0007669"/>
    <property type="project" value="UniProtKB-UniRule"/>
</dbReference>
<feature type="coiled-coil region" evidence="6">
    <location>
        <begin position="986"/>
        <end position="1023"/>
    </location>
</feature>
<evidence type="ECO:0000259" key="8">
    <source>
        <dbReference type="Pfam" id="PF06470"/>
    </source>
</evidence>
<dbReference type="InterPro" id="IPR024704">
    <property type="entry name" value="SMC"/>
</dbReference>
<dbReference type="Pfam" id="PF06470">
    <property type="entry name" value="SMC_hinge"/>
    <property type="match status" value="1"/>
</dbReference>
<feature type="coiled-coil region" evidence="6">
    <location>
        <begin position="876"/>
        <end position="910"/>
    </location>
</feature>
<dbReference type="NCBIfam" id="TIGR02168">
    <property type="entry name" value="SMC_prok_B"/>
    <property type="match status" value="1"/>
</dbReference>
<dbReference type="InterPro" id="IPR027417">
    <property type="entry name" value="P-loop_NTPase"/>
</dbReference>
<name>A0A1I3YQ36_9PROT</name>
<evidence type="ECO:0000256" key="5">
    <source>
        <dbReference type="ARBA" id="ARBA00023125"/>
    </source>
</evidence>
<keyword evidence="3 6" id="KW-0067">ATP-binding</keyword>
<protein>
    <recommendedName>
        <fullName evidence="6">Chromosome partition protein Smc</fullName>
    </recommendedName>
</protein>
<dbReference type="GO" id="GO:0003677">
    <property type="term" value="F:DNA binding"/>
    <property type="evidence" value="ECO:0007669"/>
    <property type="project" value="UniProtKB-UniRule"/>
</dbReference>
<dbReference type="OrthoDB" id="9808768at2"/>
<comment type="subcellular location">
    <subcellularLocation>
        <location evidence="6">Cytoplasm</location>
    </subcellularLocation>
</comment>
<proteinExistence type="inferred from homology"/>
<dbReference type="GO" id="GO:0006260">
    <property type="term" value="P:DNA replication"/>
    <property type="evidence" value="ECO:0007669"/>
    <property type="project" value="UniProtKB-UniRule"/>
</dbReference>
<dbReference type="GO" id="GO:0005524">
    <property type="term" value="F:ATP binding"/>
    <property type="evidence" value="ECO:0007669"/>
    <property type="project" value="UniProtKB-UniRule"/>
</dbReference>
<dbReference type="InterPro" id="IPR010935">
    <property type="entry name" value="SMC_hinge"/>
</dbReference>
<keyword evidence="1 6" id="KW-0963">Cytoplasm</keyword>
<feature type="coiled-coil region" evidence="6">
    <location>
        <begin position="405"/>
        <end position="506"/>
    </location>
</feature>
<feature type="binding site" evidence="6">
    <location>
        <begin position="32"/>
        <end position="39"/>
    </location>
    <ligand>
        <name>ATP</name>
        <dbReference type="ChEBI" id="CHEBI:30616"/>
    </ligand>
</feature>
<dbReference type="STRING" id="52441.SAMN05216302_100475"/>
<keyword evidence="10" id="KW-1185">Reference proteome</keyword>
<evidence type="ECO:0000259" key="7">
    <source>
        <dbReference type="Pfam" id="PF02463"/>
    </source>
</evidence>
<organism evidence="9 10">
    <name type="scientific">Nitrosomonas aestuarii</name>
    <dbReference type="NCBI Taxonomy" id="52441"/>
    <lineage>
        <taxon>Bacteria</taxon>
        <taxon>Pseudomonadati</taxon>
        <taxon>Pseudomonadota</taxon>
        <taxon>Betaproteobacteria</taxon>
        <taxon>Nitrosomonadales</taxon>
        <taxon>Nitrosomonadaceae</taxon>
        <taxon>Nitrosomonas</taxon>
    </lineage>
</organism>
<dbReference type="GO" id="GO:0030261">
    <property type="term" value="P:chromosome condensation"/>
    <property type="evidence" value="ECO:0007669"/>
    <property type="project" value="InterPro"/>
</dbReference>
<gene>
    <name evidence="6" type="primary">smc</name>
    <name evidence="9" type="ORF">SAMN05216302_100475</name>
</gene>
<dbReference type="RefSeq" id="WP_090697290.1">
    <property type="nucleotide sequence ID" value="NZ_FOSP01000004.1"/>
</dbReference>
<feature type="domain" description="SMC hinge" evidence="8">
    <location>
        <begin position="521"/>
        <end position="632"/>
    </location>
</feature>
<evidence type="ECO:0000313" key="10">
    <source>
        <dbReference type="Proteomes" id="UP000199533"/>
    </source>
</evidence>
<dbReference type="EMBL" id="FOSP01000004">
    <property type="protein sequence ID" value="SFK33316.1"/>
    <property type="molecule type" value="Genomic_DNA"/>
</dbReference>
<dbReference type="InterPro" id="IPR036277">
    <property type="entry name" value="SMC_hinge_sf"/>
</dbReference>
<sequence>MRLVKIKLAGFKSFVEPTVIPVTHNLVGIVGPNGCGKSNIIDAVRWVLGESKASTLRGESMQDVIFGGSENRKAVGRASVELFFDNSFNNVAGAWSSYAEIAIKRIIQRDGNSNYYINNIHVRRRDITDLFLGTGVGGRGYAIIEQGMISRIIEAKPQELKTFLEEAAGISKYRERRHETELRLTDTRKNLNRIEDISNELQNQIERLKSQAKVAGEYTALNTQLQETQQVLWLQHRVEAEQQRSAVEEEIESAEQTLETEVTQLQLNKNQRENTRVYEQNCSENQHALQGKLYEVSAEKARLEQEIRQFHKNREQLIHQIQNIEKQLTRNQQQLNTAVENLQHWRTEKKNAETVHEEGVQKNKAHIAKLPELEAIFNQCQKTFDTAQQNLIFTEQAGNVAKTHLQHTNKAIIQLESRNNRLQQEFDSLDEPDHQALKAIESKLEQTHNKITENQSKLSQTETAFSTENRRKEKAASHIHELQTKLSHLQARFHALQNLQQKIENNEALNNWLQKYELRSLPRLWHHIQIDKDWENALESVLQARLNSFGFPQIEIINNWENDLPPGKLTIFEYQNQNDNAATNYLFIPASCHTQWTTLTTFLTCADKGITSVINDWLKNIYVVDTIQDGLRQRHQLKPDELFVTREGHTLNRNSINFHSPDSQLHGVLSRQNELNQLQGEITAIKNKLRAQQIEFKEIVDSHETLNETIQLRRSEQQQLTQQQHHLQLEKIKLSQFNEQIGQRRALIKGELDEIRQQLALENQQKDNAEKEAREHLSQIEQIEKCALAAKKELAAVGQQLTEQRHKIEKYNKEMQEALFNEKICQNKINDIENSIKSLEENGTHLSKIRDNLLLENGSLDDATLNSQLEACVTRCKDLEQKVVENRGELERARQQIQEIENKLMASEHRQTSLRESINQLYLNKQSFKLLEERYNEQLLEAGSNESSLMFLVNKKSITALQTEINRTQKKVAALGSVNLAALEELEALQERETVLATQTQDLEEAIIILENAIEKIDKETKKRLEQTFNAVNDNLKEIFPIIFSGGKAQLVFSDGKILESGLMLTAQPPGKKNNSIHLLSGGEKALTALALIFSLFRLNPAPFCLLDEVDAPLDDSNTGRFCELVKKLSQHTQFLFISHNKITMEIAQQLIGITMQDQGVSRVVAVNIAGTVYPDNTKDTAFL</sequence>
<keyword evidence="4 6" id="KW-0175">Coiled coil</keyword>
<comment type="domain">
    <text evidence="6">Contains large globular domains required for ATP hydrolysis at each terminus and a third globular domain forming a flexible hinge near the middle of the molecule. These domains are separated by coiled-coil structures.</text>
</comment>
<dbReference type="Proteomes" id="UP000199533">
    <property type="component" value="Unassembled WGS sequence"/>
</dbReference>
<feature type="coiled-coil region" evidence="6">
    <location>
        <begin position="752"/>
        <end position="842"/>
    </location>
</feature>
<dbReference type="GO" id="GO:0005737">
    <property type="term" value="C:cytoplasm"/>
    <property type="evidence" value="ECO:0007669"/>
    <property type="project" value="UniProtKB-SubCell"/>
</dbReference>
<dbReference type="GO" id="GO:0016887">
    <property type="term" value="F:ATP hydrolysis activity"/>
    <property type="evidence" value="ECO:0007669"/>
    <property type="project" value="InterPro"/>
</dbReference>
<evidence type="ECO:0000256" key="4">
    <source>
        <dbReference type="ARBA" id="ARBA00023054"/>
    </source>
</evidence>
<dbReference type="Gene3D" id="3.40.50.300">
    <property type="entry name" value="P-loop containing nucleotide triphosphate hydrolases"/>
    <property type="match status" value="2"/>
</dbReference>
<dbReference type="InterPro" id="IPR011890">
    <property type="entry name" value="SMC_prok"/>
</dbReference>
<keyword evidence="5 6" id="KW-0238">DNA-binding</keyword>
<dbReference type="GO" id="GO:0007062">
    <property type="term" value="P:sister chromatid cohesion"/>
    <property type="evidence" value="ECO:0007669"/>
    <property type="project" value="InterPro"/>
</dbReference>
<dbReference type="CDD" id="cd03278">
    <property type="entry name" value="ABC_SMC_barmotin"/>
    <property type="match status" value="2"/>
</dbReference>
<feature type="domain" description="RecF/RecN/SMC N-terminal" evidence="7">
    <location>
        <begin position="3"/>
        <end position="1162"/>
    </location>
</feature>
<comment type="subunit">
    <text evidence="6">Homodimer.</text>
</comment>
<accession>A0A1I3YQ36</accession>
<dbReference type="SUPFAM" id="SSF52540">
    <property type="entry name" value="P-loop containing nucleoside triphosphate hydrolases"/>
    <property type="match status" value="1"/>
</dbReference>
<dbReference type="PANTHER" id="PTHR43977">
    <property type="entry name" value="STRUCTURAL MAINTENANCE OF CHROMOSOMES PROTEIN 3"/>
    <property type="match status" value="1"/>
</dbReference>
<dbReference type="PIRSF" id="PIRSF005719">
    <property type="entry name" value="SMC"/>
    <property type="match status" value="1"/>
</dbReference>
<dbReference type="SUPFAM" id="SSF57997">
    <property type="entry name" value="Tropomyosin"/>
    <property type="match status" value="1"/>
</dbReference>